<organism evidence="1">
    <name type="scientific">virus sp. ctrcb4</name>
    <dbReference type="NCBI Taxonomy" id="2825824"/>
    <lineage>
        <taxon>Viruses</taxon>
    </lineage>
</organism>
<protein>
    <submittedName>
        <fullName evidence="1">Uncharacterized protein</fullName>
    </submittedName>
</protein>
<dbReference type="EMBL" id="BK059132">
    <property type="protein sequence ID" value="DAE33280.1"/>
    <property type="molecule type" value="Genomic_DNA"/>
</dbReference>
<accession>A0A8S5RPJ9</accession>
<evidence type="ECO:0000313" key="1">
    <source>
        <dbReference type="EMBL" id="DAE33280.1"/>
    </source>
</evidence>
<sequence>MEVRDPDNPDKTIQVEDRDKIWYDPFDYSLDEFSSFEFVFNAYKEAGGQLSEDAFRNTFANVSNLSSYYTKIEVDKIKQDLEKLIQDTSSMV</sequence>
<reference evidence="1" key="1">
    <citation type="journal article" date="2021" name="Proc. Natl. Acad. Sci. U.S.A.">
        <title>A Catalog of Tens of Thousands of Viruses from Human Metagenomes Reveals Hidden Associations with Chronic Diseases.</title>
        <authorList>
            <person name="Tisza M.J."/>
            <person name="Buck C.B."/>
        </authorList>
    </citation>
    <scope>NUCLEOTIDE SEQUENCE</scope>
    <source>
        <strain evidence="1">Ctrcb4</strain>
    </source>
</reference>
<name>A0A8S5RPJ9_9VIRU</name>
<proteinExistence type="predicted"/>